<gene>
    <name evidence="2" type="ORF">OVA965_LOCUS43915</name>
    <name evidence="3" type="ORF">TMI583_LOCUS46381</name>
</gene>
<comment type="caution">
    <text evidence="3">The sequence shown here is derived from an EMBL/GenBank/DDBJ whole genome shotgun (WGS) entry which is preliminary data.</text>
</comment>
<protein>
    <submittedName>
        <fullName evidence="3">Uncharacterized protein</fullName>
    </submittedName>
</protein>
<name>A0A8S2WWY6_9BILA</name>
<evidence type="ECO:0000313" key="3">
    <source>
        <dbReference type="EMBL" id="CAF4463809.1"/>
    </source>
</evidence>
<sequence length="81" mass="8866">RLKEIKEEIISMKERQKIAGYAKGIMALAFGGLGYGSESAMARCAMFAASGITGAAALINFYNYRELNLLLEKMEKDGLLD</sequence>
<feature type="non-terminal residue" evidence="3">
    <location>
        <position position="1"/>
    </location>
</feature>
<keyword evidence="1" id="KW-0472">Membrane</keyword>
<organism evidence="3 4">
    <name type="scientific">Didymodactylos carnosus</name>
    <dbReference type="NCBI Taxonomy" id="1234261"/>
    <lineage>
        <taxon>Eukaryota</taxon>
        <taxon>Metazoa</taxon>
        <taxon>Spiralia</taxon>
        <taxon>Gnathifera</taxon>
        <taxon>Rotifera</taxon>
        <taxon>Eurotatoria</taxon>
        <taxon>Bdelloidea</taxon>
        <taxon>Philodinida</taxon>
        <taxon>Philodinidae</taxon>
        <taxon>Didymodactylos</taxon>
    </lineage>
</organism>
<evidence type="ECO:0000256" key="1">
    <source>
        <dbReference type="SAM" id="Phobius"/>
    </source>
</evidence>
<evidence type="ECO:0000313" key="2">
    <source>
        <dbReference type="EMBL" id="CAF1634261.1"/>
    </source>
</evidence>
<feature type="transmembrane region" description="Helical" evidence="1">
    <location>
        <begin position="43"/>
        <end position="64"/>
    </location>
</feature>
<accession>A0A8S2WWY6</accession>
<reference evidence="3" key="1">
    <citation type="submission" date="2021-02" db="EMBL/GenBank/DDBJ databases">
        <authorList>
            <person name="Nowell W R."/>
        </authorList>
    </citation>
    <scope>NUCLEOTIDE SEQUENCE</scope>
</reference>
<dbReference type="Proteomes" id="UP000682733">
    <property type="component" value="Unassembled WGS sequence"/>
</dbReference>
<keyword evidence="1" id="KW-0812">Transmembrane</keyword>
<dbReference type="EMBL" id="CAJOBA010086032">
    <property type="protein sequence ID" value="CAF4463809.1"/>
    <property type="molecule type" value="Genomic_DNA"/>
</dbReference>
<dbReference type="EMBL" id="CAJNOK010060021">
    <property type="protein sequence ID" value="CAF1634261.1"/>
    <property type="molecule type" value="Genomic_DNA"/>
</dbReference>
<keyword evidence="1" id="KW-1133">Transmembrane helix</keyword>
<evidence type="ECO:0000313" key="4">
    <source>
        <dbReference type="Proteomes" id="UP000682733"/>
    </source>
</evidence>
<proteinExistence type="predicted"/>
<feature type="transmembrane region" description="Helical" evidence="1">
    <location>
        <begin position="20"/>
        <end position="37"/>
    </location>
</feature>
<dbReference type="Proteomes" id="UP000677228">
    <property type="component" value="Unassembled WGS sequence"/>
</dbReference>
<dbReference type="AlphaFoldDB" id="A0A8S2WWY6"/>